<keyword evidence="4" id="KW-0732">Signal</keyword>
<dbReference type="PRINTS" id="PR00130">
    <property type="entry name" value="DNASEI"/>
</dbReference>
<evidence type="ECO:0000313" key="16">
    <source>
        <dbReference type="Proteomes" id="UP000007635"/>
    </source>
</evidence>
<keyword evidence="5" id="KW-0255">Endonuclease</keyword>
<keyword evidence="3" id="KW-0540">Nuclease</keyword>
<reference evidence="15" key="2">
    <citation type="submission" date="2025-08" db="UniProtKB">
        <authorList>
            <consortium name="Ensembl"/>
        </authorList>
    </citation>
    <scope>IDENTIFICATION</scope>
</reference>
<name>A0AAQ4Q1C2_GASAC</name>
<dbReference type="GO" id="GO:0006308">
    <property type="term" value="P:DNA catabolic process"/>
    <property type="evidence" value="ECO:0007669"/>
    <property type="project" value="InterPro"/>
</dbReference>
<dbReference type="GO" id="GO:0004530">
    <property type="term" value="F:deoxyribonuclease I activity"/>
    <property type="evidence" value="ECO:0007669"/>
    <property type="project" value="TreeGrafter"/>
</dbReference>
<evidence type="ECO:0000256" key="12">
    <source>
        <dbReference type="ARBA" id="ARBA00043073"/>
    </source>
</evidence>
<dbReference type="GeneTree" id="ENSGT00950000182846"/>
<dbReference type="InterPro" id="IPR005135">
    <property type="entry name" value="Endo/exonuclease/phosphatase"/>
</dbReference>
<keyword evidence="6" id="KW-0378">Hydrolase</keyword>
<dbReference type="AlphaFoldDB" id="A0AAQ4Q1C2"/>
<keyword evidence="8 13" id="KW-1015">Disulfide bond</keyword>
<evidence type="ECO:0000256" key="8">
    <source>
        <dbReference type="ARBA" id="ARBA00023157"/>
    </source>
</evidence>
<comment type="subcellular location">
    <subcellularLocation>
        <location evidence="1">Endoplasmic reticulum</location>
    </subcellularLocation>
</comment>
<dbReference type="Gene3D" id="3.60.10.10">
    <property type="entry name" value="Endonuclease/exonuclease/phosphatase"/>
    <property type="match status" value="1"/>
</dbReference>
<dbReference type="PANTHER" id="PTHR11371">
    <property type="entry name" value="DEOXYRIBONUCLEASE"/>
    <property type="match status" value="1"/>
</dbReference>
<protein>
    <recommendedName>
        <fullName evidence="10">Deoxyribonuclease-1-like 1</fullName>
    </recommendedName>
    <alternativeName>
        <fullName evidence="12">DNase X</fullName>
    </alternativeName>
    <alternativeName>
        <fullName evidence="11">Deoxyribonuclease I-like 1</fullName>
    </alternativeName>
</protein>
<dbReference type="InterPro" id="IPR016202">
    <property type="entry name" value="DNase_I"/>
</dbReference>
<sequence>MTFTCSFAAVFHFSCLNYVLCLLHSRTMGSSSPRLPPFSFFILLLEVVTASEFTICAYNAERFDEAKASDFRLLHTVNRIVSRCDICLLQDVVDSKAIETLLESLNRESDRYDSYGYQSVSSESLGNSPDDMQKYVFIYREQNVNVTGKHQYQNKTAFLRAPFAVQFQSEKTAIGSFVLVPLHSDALQAVQEIDRLYDVFEEVTEKWNNTNVMFLGDFHASCAYVTRADKKNIRLITNSSFSWLIGDKVDTTISSDTNCAFDRIVVHGEPFLKTISPFSAKVFNYMKDFKLPKREALQVSNHLPVEVRLKSSALLLQATPLLILAQSFLSAL</sequence>
<evidence type="ECO:0000313" key="15">
    <source>
        <dbReference type="Ensembl" id="ENSGACP00000045056.1"/>
    </source>
</evidence>
<dbReference type="PIRSF" id="PIRSF000988">
    <property type="entry name" value="DNase_I_euk"/>
    <property type="match status" value="1"/>
</dbReference>
<dbReference type="Pfam" id="PF03372">
    <property type="entry name" value="Exo_endo_phos"/>
    <property type="match status" value="1"/>
</dbReference>
<evidence type="ECO:0000256" key="13">
    <source>
        <dbReference type="PIRSR" id="PIRSR000988-2"/>
    </source>
</evidence>
<dbReference type="Ensembl" id="ENSGACT00000048150.1">
    <property type="protein sequence ID" value="ENSGACP00000045056.1"/>
    <property type="gene ID" value="ENSGACG00000000518.2"/>
</dbReference>
<keyword evidence="7" id="KW-0256">Endoplasmic reticulum</keyword>
<feature type="disulfide bond" description="Essential for enzymatic activity" evidence="13">
    <location>
        <begin position="222"/>
        <end position="259"/>
    </location>
</feature>
<evidence type="ECO:0000256" key="2">
    <source>
        <dbReference type="ARBA" id="ARBA00007359"/>
    </source>
</evidence>
<evidence type="ECO:0000256" key="7">
    <source>
        <dbReference type="ARBA" id="ARBA00022824"/>
    </source>
</evidence>
<evidence type="ECO:0000256" key="1">
    <source>
        <dbReference type="ARBA" id="ARBA00004240"/>
    </source>
</evidence>
<evidence type="ECO:0000256" key="9">
    <source>
        <dbReference type="ARBA" id="ARBA00023180"/>
    </source>
</evidence>
<dbReference type="SMART" id="SM00476">
    <property type="entry name" value="DNaseIc"/>
    <property type="match status" value="1"/>
</dbReference>
<evidence type="ECO:0000256" key="6">
    <source>
        <dbReference type="ARBA" id="ARBA00022801"/>
    </source>
</evidence>
<dbReference type="InterPro" id="IPR036691">
    <property type="entry name" value="Endo/exonu/phosph_ase_sf"/>
</dbReference>
<evidence type="ECO:0000256" key="5">
    <source>
        <dbReference type="ARBA" id="ARBA00022759"/>
    </source>
</evidence>
<dbReference type="Proteomes" id="UP000007635">
    <property type="component" value="Chromosome XII"/>
</dbReference>
<feature type="domain" description="Endonuclease/exonuclease/phosphatase" evidence="14">
    <location>
        <begin position="57"/>
        <end position="269"/>
    </location>
</feature>
<organism evidence="15 16">
    <name type="scientific">Gasterosteus aculeatus aculeatus</name>
    <name type="common">three-spined stickleback</name>
    <dbReference type="NCBI Taxonomy" id="481459"/>
    <lineage>
        <taxon>Eukaryota</taxon>
        <taxon>Metazoa</taxon>
        <taxon>Chordata</taxon>
        <taxon>Craniata</taxon>
        <taxon>Vertebrata</taxon>
        <taxon>Euteleostomi</taxon>
        <taxon>Actinopterygii</taxon>
        <taxon>Neopterygii</taxon>
        <taxon>Teleostei</taxon>
        <taxon>Neoteleostei</taxon>
        <taxon>Acanthomorphata</taxon>
        <taxon>Eupercaria</taxon>
        <taxon>Perciformes</taxon>
        <taxon>Cottioidei</taxon>
        <taxon>Gasterosteales</taxon>
        <taxon>Gasterosteidae</taxon>
        <taxon>Gasterosteus</taxon>
    </lineage>
</organism>
<reference evidence="15" key="3">
    <citation type="submission" date="2025-09" db="UniProtKB">
        <authorList>
            <consortium name="Ensembl"/>
        </authorList>
    </citation>
    <scope>IDENTIFICATION</scope>
</reference>
<keyword evidence="9" id="KW-0325">Glycoprotein</keyword>
<evidence type="ECO:0000256" key="10">
    <source>
        <dbReference type="ARBA" id="ARBA00041152"/>
    </source>
</evidence>
<reference evidence="15 16" key="1">
    <citation type="journal article" date="2021" name="G3 (Bethesda)">
        <title>Improved contiguity of the threespine stickleback genome using long-read sequencing.</title>
        <authorList>
            <person name="Nath S."/>
            <person name="Shaw D.E."/>
            <person name="White M.A."/>
        </authorList>
    </citation>
    <scope>NUCLEOTIDE SEQUENCE [LARGE SCALE GENOMIC DNA]</scope>
    <source>
        <strain evidence="15 16">Lake Benthic</strain>
    </source>
</reference>
<dbReference type="PANTHER" id="PTHR11371:SF28">
    <property type="entry name" value="DEOXYRIBONUCLEASE-1-LIKE 1"/>
    <property type="match status" value="1"/>
</dbReference>
<evidence type="ECO:0000256" key="4">
    <source>
        <dbReference type="ARBA" id="ARBA00022729"/>
    </source>
</evidence>
<dbReference type="GO" id="GO:0003677">
    <property type="term" value="F:DNA binding"/>
    <property type="evidence" value="ECO:0007669"/>
    <property type="project" value="TreeGrafter"/>
</dbReference>
<dbReference type="GO" id="GO:0005783">
    <property type="term" value="C:endoplasmic reticulum"/>
    <property type="evidence" value="ECO:0007669"/>
    <property type="project" value="UniProtKB-SubCell"/>
</dbReference>
<comment type="similarity">
    <text evidence="2">Belongs to the DNase I family.</text>
</comment>
<dbReference type="SUPFAM" id="SSF56219">
    <property type="entry name" value="DNase I-like"/>
    <property type="match status" value="1"/>
</dbReference>
<evidence type="ECO:0000259" key="14">
    <source>
        <dbReference type="Pfam" id="PF03372"/>
    </source>
</evidence>
<evidence type="ECO:0000256" key="11">
    <source>
        <dbReference type="ARBA" id="ARBA00042003"/>
    </source>
</evidence>
<keyword evidence="16" id="KW-1185">Reference proteome</keyword>
<proteinExistence type="inferred from homology"/>
<dbReference type="GO" id="GO:0005634">
    <property type="term" value="C:nucleus"/>
    <property type="evidence" value="ECO:0007669"/>
    <property type="project" value="TreeGrafter"/>
</dbReference>
<evidence type="ECO:0000256" key="3">
    <source>
        <dbReference type="ARBA" id="ARBA00022722"/>
    </source>
</evidence>
<accession>A0AAQ4Q1C2</accession>